<feature type="chain" id="PRO_5044479727" description="Secreted protein" evidence="1">
    <location>
        <begin position="30"/>
        <end position="188"/>
    </location>
</feature>
<sequence>MKSLRLFFTVLISLSIVSPIVSNTNVVSAQSHFESDSELNFNVSQDEIETMTPFLEAIEEIPFDLLQNGTSEEINNYMLERGVHTQIYNDNIGENESDIVTASNTMHRGNWWKCSLAVGQVIVSVGIPASQITKIKDYIAALGGIKMAAKLLVGATTVTEKLQGTLAALGSILGTLTGVTGVYEHCLQ</sequence>
<dbReference type="AlphaFoldDB" id="A0AB74TKH5"/>
<organism evidence="2">
    <name type="scientific">Dolosigranulum savutiense</name>
    <dbReference type="NCBI Taxonomy" id="3110288"/>
    <lineage>
        <taxon>Bacteria</taxon>
        <taxon>Bacillati</taxon>
        <taxon>Bacillota</taxon>
        <taxon>Bacilli</taxon>
        <taxon>Lactobacillales</taxon>
        <taxon>Carnobacteriaceae</taxon>
        <taxon>Dolosigranulum</taxon>
    </lineage>
</organism>
<reference evidence="2" key="1">
    <citation type="submission" date="2023-12" db="EMBL/GenBank/DDBJ databases">
        <title>Dolosigranulum savutii sp. nov. isolated from human upper respiratory samples collected in Botswana.</title>
        <authorList>
            <person name="Kelly M.S."/>
        </authorList>
    </citation>
    <scope>NUCLEOTIDE SEQUENCE</scope>
    <source>
        <strain evidence="3">MSK211</strain>
        <strain evidence="2">MSK312</strain>
    </source>
</reference>
<dbReference type="RefSeq" id="WP_347297851.1">
    <property type="nucleotide sequence ID" value="NZ_CP142434.1"/>
</dbReference>
<proteinExistence type="predicted"/>
<evidence type="ECO:0000256" key="1">
    <source>
        <dbReference type="SAM" id="SignalP"/>
    </source>
</evidence>
<accession>A0AB74TKH5</accession>
<dbReference type="EMBL" id="CP142436">
    <property type="protein sequence ID" value="XBC50619.1"/>
    <property type="molecule type" value="Genomic_DNA"/>
</dbReference>
<protein>
    <recommendedName>
        <fullName evidence="4">Secreted protein</fullName>
    </recommendedName>
</protein>
<name>A0AB74TKH5_9LACT</name>
<feature type="signal peptide" evidence="1">
    <location>
        <begin position="1"/>
        <end position="29"/>
    </location>
</feature>
<evidence type="ECO:0000313" key="3">
    <source>
        <dbReference type="EMBL" id="XBC50619.1"/>
    </source>
</evidence>
<gene>
    <name evidence="3" type="ORF">VUQ07_04920</name>
    <name evidence="2" type="ORF">VUQ09_09580</name>
</gene>
<evidence type="ECO:0008006" key="4">
    <source>
        <dbReference type="Google" id="ProtNLM"/>
    </source>
</evidence>
<evidence type="ECO:0000313" key="2">
    <source>
        <dbReference type="EMBL" id="XBC47766.1"/>
    </source>
</evidence>
<keyword evidence="1" id="KW-0732">Signal</keyword>
<dbReference type="EMBL" id="CP142434">
    <property type="protein sequence ID" value="XBC47766.1"/>
    <property type="molecule type" value="Genomic_DNA"/>
</dbReference>